<feature type="chain" id="PRO_5039309070" description="FMN-binding domain-containing protein" evidence="1">
    <location>
        <begin position="19"/>
        <end position="363"/>
    </location>
</feature>
<dbReference type="Proteomes" id="UP000070383">
    <property type="component" value="Unassembled WGS sequence"/>
</dbReference>
<sequence length="363" mass="39736">MKKFNIISLLLVSAFVLSSCGKTSDKANNKKEEIAVEDKAIDKKEDKVEEVKPQNPDQAEGNVILHRSYPRNKGAKSFTRIVVATSQDKIVGLSIDQYQYENSTSDLKAVVNSDKDFGKGAVKDKKLVSKMENEKLYSAEMKKSGAKTSLGENYEAIANFVKGKTIGEVEAFLKDKTDKQIMEAVGKTDFESTPYLIKAIVDSAKDNKFISVGHAEDPENLTFKTIIGKVHGDNSFADCLVAMEGDRIVAASFDEYQYLEDGLGLSNADDEFAKGYADSKNVLGSKLENSDKYSNLMAEKAKSKVSIKDNFEAIEKFVSGKTVDEIKDAIASKKEDGTIDSITGATLKDTASYLQLIVDASSK</sequence>
<accession>A0A133KAZ1</accession>
<dbReference type="STRING" id="33036.HMPREF3200_01643"/>
<dbReference type="PATRIC" id="fig|33036.3.peg.1626"/>
<keyword evidence="3" id="KW-1185">Reference proteome</keyword>
<feature type="signal peptide" evidence="1">
    <location>
        <begin position="1"/>
        <end position="18"/>
    </location>
</feature>
<evidence type="ECO:0000313" key="3">
    <source>
        <dbReference type="Proteomes" id="UP000070383"/>
    </source>
</evidence>
<comment type="caution">
    <text evidence="2">The sequence shown here is derived from an EMBL/GenBank/DDBJ whole genome shotgun (WGS) entry which is preliminary data.</text>
</comment>
<gene>
    <name evidence="2" type="ORF">HMPREF3200_01643</name>
</gene>
<dbReference type="OrthoDB" id="2604992at2"/>
<name>A0A133KAZ1_9FIRM</name>
<organism evidence="2 3">
    <name type="scientific">Anaerococcus tetradius</name>
    <dbReference type="NCBI Taxonomy" id="33036"/>
    <lineage>
        <taxon>Bacteria</taxon>
        <taxon>Bacillati</taxon>
        <taxon>Bacillota</taxon>
        <taxon>Tissierellia</taxon>
        <taxon>Tissierellales</taxon>
        <taxon>Peptoniphilaceae</taxon>
        <taxon>Anaerococcus</taxon>
    </lineage>
</organism>
<evidence type="ECO:0000313" key="2">
    <source>
        <dbReference type="EMBL" id="KWZ76690.1"/>
    </source>
</evidence>
<evidence type="ECO:0008006" key="4">
    <source>
        <dbReference type="Google" id="ProtNLM"/>
    </source>
</evidence>
<keyword evidence="1" id="KW-0732">Signal</keyword>
<evidence type="ECO:0000256" key="1">
    <source>
        <dbReference type="SAM" id="SignalP"/>
    </source>
</evidence>
<dbReference type="RefSeq" id="WP_060929795.1">
    <property type="nucleotide sequence ID" value="NZ_KQ955289.1"/>
</dbReference>
<protein>
    <recommendedName>
        <fullName evidence="4">FMN-binding domain-containing protein</fullName>
    </recommendedName>
</protein>
<dbReference type="AlphaFoldDB" id="A0A133KAZ1"/>
<reference evidence="3" key="1">
    <citation type="submission" date="2016-01" db="EMBL/GenBank/DDBJ databases">
        <authorList>
            <person name="Mitreva M."/>
            <person name="Pepin K.H."/>
            <person name="Mihindukulasuriya K.A."/>
            <person name="Fulton R."/>
            <person name="Fronick C."/>
            <person name="O'Laughlin M."/>
            <person name="Miner T."/>
            <person name="Herter B."/>
            <person name="Rosa B.A."/>
            <person name="Cordes M."/>
            <person name="Tomlinson C."/>
            <person name="Wollam A."/>
            <person name="Palsikar V.B."/>
            <person name="Mardis E.R."/>
            <person name="Wilson R.K."/>
        </authorList>
    </citation>
    <scope>NUCLEOTIDE SEQUENCE [LARGE SCALE GENOMIC DNA]</scope>
    <source>
        <strain evidence="3">MJR8151</strain>
    </source>
</reference>
<dbReference type="EMBL" id="LRPM01000071">
    <property type="protein sequence ID" value="KWZ76690.1"/>
    <property type="molecule type" value="Genomic_DNA"/>
</dbReference>
<dbReference type="PROSITE" id="PS51257">
    <property type="entry name" value="PROKAR_LIPOPROTEIN"/>
    <property type="match status" value="1"/>
</dbReference>
<proteinExistence type="predicted"/>